<organism evidence="3 4">
    <name type="scientific">Asprobacillus argus</name>
    <dbReference type="NCBI Taxonomy" id="3076534"/>
    <lineage>
        <taxon>Bacteria</taxon>
        <taxon>Pseudomonadati</taxon>
        <taxon>Bacteroidota</taxon>
        <taxon>Flavobacteriia</taxon>
        <taxon>Flavobacteriales</taxon>
        <taxon>Flavobacteriaceae</taxon>
        <taxon>Asprobacillus</taxon>
    </lineage>
</organism>
<dbReference type="Gene3D" id="2.160.10.10">
    <property type="entry name" value="Hexapeptide repeat proteins"/>
    <property type="match status" value="1"/>
</dbReference>
<sequence length="169" mass="19252">MKKLFLMIYYAIASKLPNISFPMGKFFNRFRVFTLRRVIRIGNNCRVMRNVYIGSGKNIEIGNFCRINEQTRLSNVKIGNHVMVARETIFLGMSHRHDSTDIPMERQGTEVMQQSIIEDDVWIGARVVVMPGVHIKKGCIIASSAVVTKDTEEYGVYGGVPAKLIKKRK</sequence>
<evidence type="ECO:0000256" key="2">
    <source>
        <dbReference type="ARBA" id="ARBA00022679"/>
    </source>
</evidence>
<dbReference type="InterPro" id="IPR051159">
    <property type="entry name" value="Hexapeptide_acetyltransf"/>
</dbReference>
<dbReference type="GO" id="GO:0016746">
    <property type="term" value="F:acyltransferase activity"/>
    <property type="evidence" value="ECO:0007669"/>
    <property type="project" value="UniProtKB-KW"/>
</dbReference>
<gene>
    <name evidence="3" type="ORF">RQM59_13760</name>
</gene>
<proteinExistence type="inferred from homology"/>
<dbReference type="SUPFAM" id="SSF51161">
    <property type="entry name" value="Trimeric LpxA-like enzymes"/>
    <property type="match status" value="1"/>
</dbReference>
<evidence type="ECO:0000313" key="4">
    <source>
        <dbReference type="Proteomes" id="UP001257277"/>
    </source>
</evidence>
<dbReference type="Proteomes" id="UP001257277">
    <property type="component" value="Unassembled WGS sequence"/>
</dbReference>
<dbReference type="EMBL" id="JAVTTO010000005">
    <property type="protein sequence ID" value="MDT7833449.1"/>
    <property type="molecule type" value="Genomic_DNA"/>
</dbReference>
<evidence type="ECO:0000256" key="1">
    <source>
        <dbReference type="ARBA" id="ARBA00007274"/>
    </source>
</evidence>
<comment type="caution">
    <text evidence="3">The sequence shown here is derived from an EMBL/GenBank/DDBJ whole genome shotgun (WGS) entry which is preliminary data.</text>
</comment>
<dbReference type="RefSeq" id="WP_349242700.1">
    <property type="nucleotide sequence ID" value="NZ_JAVTTO010000005.1"/>
</dbReference>
<dbReference type="EC" id="2.3.1.-" evidence="3"/>
<name>A0ABU3LI95_9FLAO</name>
<evidence type="ECO:0000313" key="3">
    <source>
        <dbReference type="EMBL" id="MDT7833449.1"/>
    </source>
</evidence>
<keyword evidence="2 3" id="KW-0808">Transferase</keyword>
<reference evidence="3 4" key="1">
    <citation type="submission" date="2023-09" db="EMBL/GenBank/DDBJ databases">
        <title>Novel taxa isolated from Blanes Bay.</title>
        <authorList>
            <person name="Rey-Velasco X."/>
            <person name="Lucena T."/>
        </authorList>
    </citation>
    <scope>NUCLEOTIDE SEQUENCE [LARGE SCALE GENOMIC DNA]</scope>
    <source>
        <strain evidence="3 4">S356</strain>
    </source>
</reference>
<keyword evidence="3" id="KW-0012">Acyltransferase</keyword>
<dbReference type="CDD" id="cd04647">
    <property type="entry name" value="LbH_MAT_like"/>
    <property type="match status" value="1"/>
</dbReference>
<protein>
    <submittedName>
        <fullName evidence="3">Acyltransferase</fullName>
        <ecNumber evidence="3">2.3.1.-</ecNumber>
    </submittedName>
</protein>
<keyword evidence="4" id="KW-1185">Reference proteome</keyword>
<dbReference type="Pfam" id="PF00132">
    <property type="entry name" value="Hexapep"/>
    <property type="match status" value="1"/>
</dbReference>
<dbReference type="InterPro" id="IPR011004">
    <property type="entry name" value="Trimer_LpxA-like_sf"/>
</dbReference>
<accession>A0ABU3LI95</accession>
<dbReference type="PANTHER" id="PTHR23416:SF23">
    <property type="entry name" value="ACETYLTRANSFERASE C18B11.09C-RELATED"/>
    <property type="match status" value="1"/>
</dbReference>
<dbReference type="InterPro" id="IPR001451">
    <property type="entry name" value="Hexapep"/>
</dbReference>
<comment type="similarity">
    <text evidence="1">Belongs to the transferase hexapeptide repeat family.</text>
</comment>
<dbReference type="PANTHER" id="PTHR23416">
    <property type="entry name" value="SIALIC ACID SYNTHASE-RELATED"/>
    <property type="match status" value="1"/>
</dbReference>